<dbReference type="InParanoid" id="A0A0C3H7F8"/>
<reference evidence="3" key="2">
    <citation type="submission" date="2015-01" db="EMBL/GenBank/DDBJ databases">
        <title>Evolutionary Origins and Diversification of the Mycorrhizal Mutualists.</title>
        <authorList>
            <consortium name="DOE Joint Genome Institute"/>
            <consortium name="Mycorrhizal Genomics Consortium"/>
            <person name="Kohler A."/>
            <person name="Kuo A."/>
            <person name="Nagy L.G."/>
            <person name="Floudas D."/>
            <person name="Copeland A."/>
            <person name="Barry K.W."/>
            <person name="Cichocki N."/>
            <person name="Veneault-Fourrey C."/>
            <person name="LaButti K."/>
            <person name="Lindquist E.A."/>
            <person name="Lipzen A."/>
            <person name="Lundell T."/>
            <person name="Morin E."/>
            <person name="Murat C."/>
            <person name="Riley R."/>
            <person name="Ohm R."/>
            <person name="Sun H."/>
            <person name="Tunlid A."/>
            <person name="Henrissat B."/>
            <person name="Grigoriev I.V."/>
            <person name="Hibbett D.S."/>
            <person name="Martin F."/>
        </authorList>
    </citation>
    <scope>NUCLEOTIDE SEQUENCE [LARGE SCALE GENOMIC DNA]</scope>
    <source>
        <strain evidence="3">Zn</strain>
    </source>
</reference>
<dbReference type="HOGENOM" id="CLU_1661300_0_0_1"/>
<keyword evidence="3" id="KW-1185">Reference proteome</keyword>
<dbReference type="AlphaFoldDB" id="A0A0C3H7F8"/>
<feature type="region of interest" description="Disordered" evidence="1">
    <location>
        <begin position="1"/>
        <end position="32"/>
    </location>
</feature>
<evidence type="ECO:0000256" key="1">
    <source>
        <dbReference type="SAM" id="MobiDB-lite"/>
    </source>
</evidence>
<evidence type="ECO:0008006" key="4">
    <source>
        <dbReference type="Google" id="ProtNLM"/>
    </source>
</evidence>
<dbReference type="EMBL" id="KN832879">
    <property type="protein sequence ID" value="KIM99169.1"/>
    <property type="molecule type" value="Genomic_DNA"/>
</dbReference>
<organism evidence="2 3">
    <name type="scientific">Oidiodendron maius (strain Zn)</name>
    <dbReference type="NCBI Taxonomy" id="913774"/>
    <lineage>
        <taxon>Eukaryota</taxon>
        <taxon>Fungi</taxon>
        <taxon>Dikarya</taxon>
        <taxon>Ascomycota</taxon>
        <taxon>Pezizomycotina</taxon>
        <taxon>Leotiomycetes</taxon>
        <taxon>Leotiomycetes incertae sedis</taxon>
        <taxon>Myxotrichaceae</taxon>
        <taxon>Oidiodendron</taxon>
    </lineage>
</organism>
<gene>
    <name evidence="2" type="ORF">OIDMADRAFT_19993</name>
</gene>
<name>A0A0C3H7F8_OIDMZ</name>
<accession>A0A0C3H7F8</accession>
<evidence type="ECO:0000313" key="2">
    <source>
        <dbReference type="EMBL" id="KIM99169.1"/>
    </source>
</evidence>
<protein>
    <recommendedName>
        <fullName evidence="4">WW domain-containing protein</fullName>
    </recommendedName>
</protein>
<feature type="compositionally biased region" description="Polar residues" evidence="1">
    <location>
        <begin position="1"/>
        <end position="16"/>
    </location>
</feature>
<dbReference type="Proteomes" id="UP000054321">
    <property type="component" value="Unassembled WGS sequence"/>
</dbReference>
<sequence>MAPTITASNQNSSNQPAAPPRHDQLDQSLVPQASDIEQAEQPPIIEHKKAVVNISGLEEAVVIVTPGNGIIFTDEMRAQLEKASRVGESIPSDWDKPEAWTQDTDIEGQTVWYNEFTTEIYYSRPECLSAQDGSRSTAKRYENPNLIPENRGQEESVRR</sequence>
<evidence type="ECO:0000313" key="3">
    <source>
        <dbReference type="Proteomes" id="UP000054321"/>
    </source>
</evidence>
<feature type="region of interest" description="Disordered" evidence="1">
    <location>
        <begin position="132"/>
        <end position="159"/>
    </location>
</feature>
<reference evidence="2 3" key="1">
    <citation type="submission" date="2014-04" db="EMBL/GenBank/DDBJ databases">
        <authorList>
            <consortium name="DOE Joint Genome Institute"/>
            <person name="Kuo A."/>
            <person name="Martino E."/>
            <person name="Perotto S."/>
            <person name="Kohler A."/>
            <person name="Nagy L.G."/>
            <person name="Floudas D."/>
            <person name="Copeland A."/>
            <person name="Barry K.W."/>
            <person name="Cichocki N."/>
            <person name="Veneault-Fourrey C."/>
            <person name="LaButti K."/>
            <person name="Lindquist E.A."/>
            <person name="Lipzen A."/>
            <person name="Lundell T."/>
            <person name="Morin E."/>
            <person name="Murat C."/>
            <person name="Sun H."/>
            <person name="Tunlid A."/>
            <person name="Henrissat B."/>
            <person name="Grigoriev I.V."/>
            <person name="Hibbett D.S."/>
            <person name="Martin F."/>
            <person name="Nordberg H.P."/>
            <person name="Cantor M.N."/>
            <person name="Hua S.X."/>
        </authorList>
    </citation>
    <scope>NUCLEOTIDE SEQUENCE [LARGE SCALE GENOMIC DNA]</scope>
    <source>
        <strain evidence="2 3">Zn</strain>
    </source>
</reference>
<dbReference type="OrthoDB" id="3598207at2759"/>
<proteinExistence type="predicted"/>